<evidence type="ECO:0000256" key="1">
    <source>
        <dbReference type="SAM" id="Phobius"/>
    </source>
</evidence>
<dbReference type="Proteomes" id="UP000008064">
    <property type="component" value="Unassembled WGS sequence"/>
</dbReference>
<reference evidence="2" key="1">
    <citation type="submission" date="2011-04" db="EMBL/GenBank/DDBJ databases">
        <title>Evolution of plant cell wall degrading machinery underlies the functional diversity of forest fungi.</title>
        <authorList>
            <consortium name="US DOE Joint Genome Institute (JGI-PGF)"/>
            <person name="Eastwood D.C."/>
            <person name="Floudas D."/>
            <person name="Binder M."/>
            <person name="Majcherczyk A."/>
            <person name="Schneider P."/>
            <person name="Aerts A."/>
            <person name="Asiegbu F.O."/>
            <person name="Baker S.E."/>
            <person name="Barry K."/>
            <person name="Bendiksby M."/>
            <person name="Blumentritt M."/>
            <person name="Coutinho P.M."/>
            <person name="Cullen D."/>
            <person name="Cullen D."/>
            <person name="Gathman A."/>
            <person name="Goodell B."/>
            <person name="Henrissat B."/>
            <person name="Ihrmark K."/>
            <person name="Kauserud H."/>
            <person name="Kohler A."/>
            <person name="LaButti K."/>
            <person name="Lapidus A."/>
            <person name="Lavin J.L."/>
            <person name="Lee Y.-H."/>
            <person name="Lindquist E."/>
            <person name="Lilly W."/>
            <person name="Lucas S."/>
            <person name="Morin E."/>
            <person name="Murat C."/>
            <person name="Oguiza J.A."/>
            <person name="Park J."/>
            <person name="Pisabarro A.G."/>
            <person name="Riley R."/>
            <person name="Rosling A."/>
            <person name="Salamov A."/>
            <person name="Schmidt O."/>
            <person name="Schmutz J."/>
            <person name="Skrede I."/>
            <person name="Stenlid J."/>
            <person name="Wiebenga A."/>
            <person name="Xie X."/>
            <person name="Kues U."/>
            <person name="Hibbett D.S."/>
            <person name="Hoffmeister D."/>
            <person name="Hogberg N."/>
            <person name="Martin F."/>
            <person name="Grigoriev I.V."/>
            <person name="Watkinson S.C."/>
        </authorList>
    </citation>
    <scope>NUCLEOTIDE SEQUENCE</scope>
    <source>
        <strain evidence="2">S7.9</strain>
    </source>
</reference>
<accession>F8NTT8</accession>
<dbReference type="EMBL" id="GL945433">
    <property type="protein sequence ID" value="EGO25758.1"/>
    <property type="molecule type" value="Genomic_DNA"/>
</dbReference>
<dbReference type="HOGENOM" id="CLU_2924145_0_0_1"/>
<keyword evidence="1" id="KW-0472">Membrane</keyword>
<gene>
    <name evidence="2" type="ORF">SERLADRAFT_466357</name>
</gene>
<name>F8NTT8_SERL9</name>
<organism>
    <name type="scientific">Serpula lacrymans var. lacrymans (strain S7.9)</name>
    <name type="common">Dry rot fungus</name>
    <dbReference type="NCBI Taxonomy" id="578457"/>
    <lineage>
        <taxon>Eukaryota</taxon>
        <taxon>Fungi</taxon>
        <taxon>Dikarya</taxon>
        <taxon>Basidiomycota</taxon>
        <taxon>Agaricomycotina</taxon>
        <taxon>Agaricomycetes</taxon>
        <taxon>Agaricomycetidae</taxon>
        <taxon>Boletales</taxon>
        <taxon>Coniophorineae</taxon>
        <taxon>Serpulaceae</taxon>
        <taxon>Serpula</taxon>
    </lineage>
</organism>
<dbReference type="GeneID" id="18819053"/>
<sequence>MDQQPTVRRWYSVPNFLHIRCNFRSPVLYRNFRKCHRRFSAARPVGVSVTTAVIPMALVRR</sequence>
<keyword evidence="1" id="KW-1133">Transmembrane helix</keyword>
<keyword evidence="1" id="KW-0812">Transmembrane</keyword>
<feature type="transmembrane region" description="Helical" evidence="1">
    <location>
        <begin position="40"/>
        <end position="59"/>
    </location>
</feature>
<dbReference type="AlphaFoldDB" id="F8NTT8"/>
<dbReference type="KEGG" id="sla:SERLADRAFT_466357"/>
<proteinExistence type="predicted"/>
<protein>
    <submittedName>
        <fullName evidence="2">Uncharacterized protein</fullName>
    </submittedName>
</protein>
<evidence type="ECO:0000313" key="2">
    <source>
        <dbReference type="EMBL" id="EGO25758.1"/>
    </source>
</evidence>
<dbReference type="RefSeq" id="XP_007317880.1">
    <property type="nucleotide sequence ID" value="XM_007317818.1"/>
</dbReference>